<dbReference type="InterPro" id="IPR011991">
    <property type="entry name" value="ArsR-like_HTH"/>
</dbReference>
<evidence type="ECO:0000256" key="1">
    <source>
        <dbReference type="ARBA" id="ARBA00023015"/>
    </source>
</evidence>
<evidence type="ECO:0000259" key="4">
    <source>
        <dbReference type="PROSITE" id="PS50987"/>
    </source>
</evidence>
<dbReference type="InterPro" id="IPR036390">
    <property type="entry name" value="WH_DNA-bd_sf"/>
</dbReference>
<evidence type="ECO:0000313" key="5">
    <source>
        <dbReference type="EMBL" id="KUK86908.1"/>
    </source>
</evidence>
<dbReference type="CDD" id="cd00090">
    <property type="entry name" value="HTH_ARSR"/>
    <property type="match status" value="1"/>
</dbReference>
<dbReference type="InterPro" id="IPR036388">
    <property type="entry name" value="WH-like_DNA-bd_sf"/>
</dbReference>
<protein>
    <submittedName>
        <fullName evidence="5">Regulatory protein, ArsR</fullName>
    </submittedName>
</protein>
<dbReference type="SUPFAM" id="SSF46785">
    <property type="entry name" value="Winged helix' DNA-binding domain"/>
    <property type="match status" value="1"/>
</dbReference>
<dbReference type="InterPro" id="IPR001845">
    <property type="entry name" value="HTH_ArsR_DNA-bd_dom"/>
</dbReference>
<keyword evidence="2" id="KW-0238">DNA-binding</keyword>
<dbReference type="NCBIfam" id="NF033788">
    <property type="entry name" value="HTH_metalloreg"/>
    <property type="match status" value="1"/>
</dbReference>
<accession>A0A101I295</accession>
<dbReference type="GO" id="GO:0003677">
    <property type="term" value="F:DNA binding"/>
    <property type="evidence" value="ECO:0007669"/>
    <property type="project" value="UniProtKB-KW"/>
</dbReference>
<dbReference type="Gene3D" id="1.10.10.10">
    <property type="entry name" value="Winged helix-like DNA-binding domain superfamily/Winged helix DNA-binding domain"/>
    <property type="match status" value="1"/>
</dbReference>
<dbReference type="PRINTS" id="PR00778">
    <property type="entry name" value="HTHARSR"/>
</dbReference>
<keyword evidence="3" id="KW-0804">Transcription</keyword>
<gene>
    <name evidence="5" type="ORF">XE03_1126</name>
</gene>
<proteinExistence type="predicted"/>
<dbReference type="PANTHER" id="PTHR33154">
    <property type="entry name" value="TRANSCRIPTIONAL REGULATOR, ARSR FAMILY"/>
    <property type="match status" value="1"/>
</dbReference>
<evidence type="ECO:0000256" key="2">
    <source>
        <dbReference type="ARBA" id="ARBA00023125"/>
    </source>
</evidence>
<reference evidence="6" key="1">
    <citation type="journal article" date="2015" name="MBio">
        <title>Genome-Resolved Metagenomic Analysis Reveals Roles for Candidate Phyla and Other Microbial Community Members in Biogeochemical Transformations in Oil Reservoirs.</title>
        <authorList>
            <person name="Hu P."/>
            <person name="Tom L."/>
            <person name="Singh A."/>
            <person name="Thomas B.C."/>
            <person name="Baker B.J."/>
            <person name="Piceno Y.M."/>
            <person name="Andersen G.L."/>
            <person name="Banfield J.F."/>
        </authorList>
    </citation>
    <scope>NUCLEOTIDE SEQUENCE [LARGE SCALE GENOMIC DNA]</scope>
</reference>
<comment type="caution">
    <text evidence="5">The sequence shown here is derived from an EMBL/GenBank/DDBJ whole genome shotgun (WGS) entry which is preliminary data.</text>
</comment>
<dbReference type="PROSITE" id="PS50987">
    <property type="entry name" value="HTH_ARSR_2"/>
    <property type="match status" value="1"/>
</dbReference>
<evidence type="ECO:0000256" key="3">
    <source>
        <dbReference type="ARBA" id="ARBA00023163"/>
    </source>
</evidence>
<keyword evidence="1" id="KW-0805">Transcription regulation</keyword>
<dbReference type="Proteomes" id="UP000053467">
    <property type="component" value="Unassembled WGS sequence"/>
</dbReference>
<name>A0A101I295_UNCT6</name>
<dbReference type="GO" id="GO:0003700">
    <property type="term" value="F:DNA-binding transcription factor activity"/>
    <property type="evidence" value="ECO:0007669"/>
    <property type="project" value="InterPro"/>
</dbReference>
<dbReference type="InterPro" id="IPR051081">
    <property type="entry name" value="HTH_MetalResp_TranReg"/>
</dbReference>
<feature type="domain" description="HTH arsR-type" evidence="4">
    <location>
        <begin position="1"/>
        <end position="94"/>
    </location>
</feature>
<dbReference type="AlphaFoldDB" id="A0A101I295"/>
<dbReference type="EMBL" id="LGGX01000010">
    <property type="protein sequence ID" value="KUK86908.1"/>
    <property type="molecule type" value="Genomic_DNA"/>
</dbReference>
<dbReference type="SMART" id="SM00418">
    <property type="entry name" value="HTH_ARSR"/>
    <property type="match status" value="1"/>
</dbReference>
<organism evidence="5 6">
    <name type="scientific">candidate division TA06 bacterium 34_109</name>
    <dbReference type="NCBI Taxonomy" id="1635277"/>
    <lineage>
        <taxon>Bacteria</taxon>
        <taxon>Bacteria division TA06</taxon>
    </lineage>
</organism>
<dbReference type="PANTHER" id="PTHR33154:SF33">
    <property type="entry name" value="TRANSCRIPTIONAL REPRESSOR SDPR"/>
    <property type="match status" value="1"/>
</dbReference>
<evidence type="ECO:0000313" key="6">
    <source>
        <dbReference type="Proteomes" id="UP000053467"/>
    </source>
</evidence>
<sequence length="104" mass="12205">MKKDYELLNKLKALSDGTRLEIVALLIEKKMCVCELSKILNMSQPRVSRHLKILTDSGILDYEKTAQKVFYSVKRKDPLNEKFFKIIKGERREKRKNKNSICLC</sequence>
<dbReference type="Pfam" id="PF01022">
    <property type="entry name" value="HTH_5"/>
    <property type="match status" value="1"/>
</dbReference>